<proteinExistence type="predicted"/>
<evidence type="ECO:0000313" key="3">
    <source>
        <dbReference type="Proteomes" id="UP000838756"/>
    </source>
</evidence>
<dbReference type="OrthoDB" id="407509at2759"/>
<sequence>MTYGAQTWPLTARLIHKLQVAQLAMKRAMLGISLRDHGRVSFVGGPMDVEVEWRSCHERVGKRSVGRPQLDGATTSEKWQASTG</sequence>
<keyword evidence="3" id="KW-1185">Reference proteome</keyword>
<dbReference type="Proteomes" id="UP000838756">
    <property type="component" value="Unassembled WGS sequence"/>
</dbReference>
<accession>A0A8S4S7W9</accession>
<protein>
    <submittedName>
        <fullName evidence="2">Jg21724 protein</fullName>
    </submittedName>
</protein>
<evidence type="ECO:0000256" key="1">
    <source>
        <dbReference type="SAM" id="MobiDB-lite"/>
    </source>
</evidence>
<organism evidence="2 3">
    <name type="scientific">Pararge aegeria aegeria</name>
    <dbReference type="NCBI Taxonomy" id="348720"/>
    <lineage>
        <taxon>Eukaryota</taxon>
        <taxon>Metazoa</taxon>
        <taxon>Ecdysozoa</taxon>
        <taxon>Arthropoda</taxon>
        <taxon>Hexapoda</taxon>
        <taxon>Insecta</taxon>
        <taxon>Pterygota</taxon>
        <taxon>Neoptera</taxon>
        <taxon>Endopterygota</taxon>
        <taxon>Lepidoptera</taxon>
        <taxon>Glossata</taxon>
        <taxon>Ditrysia</taxon>
        <taxon>Papilionoidea</taxon>
        <taxon>Nymphalidae</taxon>
        <taxon>Satyrinae</taxon>
        <taxon>Satyrini</taxon>
        <taxon>Parargina</taxon>
        <taxon>Pararge</taxon>
    </lineage>
</organism>
<name>A0A8S4S7W9_9NEOP</name>
<gene>
    <name evidence="2" type="primary">jg21724</name>
    <name evidence="2" type="ORF">PAEG_LOCUS21850</name>
</gene>
<dbReference type="EMBL" id="CAKXAJ010025994">
    <property type="protein sequence ID" value="CAH2249126.1"/>
    <property type="molecule type" value="Genomic_DNA"/>
</dbReference>
<evidence type="ECO:0000313" key="2">
    <source>
        <dbReference type="EMBL" id="CAH2249126.1"/>
    </source>
</evidence>
<feature type="compositionally biased region" description="Polar residues" evidence="1">
    <location>
        <begin position="72"/>
        <end position="84"/>
    </location>
</feature>
<feature type="region of interest" description="Disordered" evidence="1">
    <location>
        <begin position="63"/>
        <end position="84"/>
    </location>
</feature>
<comment type="caution">
    <text evidence="2">The sequence shown here is derived from an EMBL/GenBank/DDBJ whole genome shotgun (WGS) entry which is preliminary data.</text>
</comment>
<reference evidence="2" key="1">
    <citation type="submission" date="2022-03" db="EMBL/GenBank/DDBJ databases">
        <authorList>
            <person name="Lindestad O."/>
        </authorList>
    </citation>
    <scope>NUCLEOTIDE SEQUENCE</scope>
</reference>
<dbReference type="AlphaFoldDB" id="A0A8S4S7W9"/>